<proteinExistence type="predicted"/>
<dbReference type="Pfam" id="PF13704">
    <property type="entry name" value="Glyco_tranf_2_4"/>
    <property type="match status" value="1"/>
</dbReference>
<evidence type="ECO:0008006" key="3">
    <source>
        <dbReference type="Google" id="ProtNLM"/>
    </source>
</evidence>
<dbReference type="EMBL" id="LHZB01000117">
    <property type="protein sequence ID" value="KXV00204.1"/>
    <property type="molecule type" value="Genomic_DNA"/>
</dbReference>
<accession>A0A149QSP0</accession>
<reference evidence="1 2" key="1">
    <citation type="submission" date="2015-06" db="EMBL/GenBank/DDBJ databases">
        <title>Improved classification and identification of acetic acid bacteria using matrix-assisted laser desorption/ionization time-of-flight mass spectrometry; Gluconobacter nephelii and Gluconobacter uchimurae are later heterotypic synonyms of Gluconobacter japonicus and Gluconobacter oxydans, respectively.</title>
        <authorList>
            <person name="Li L."/>
            <person name="Cleenwerck I."/>
            <person name="De Vuyst L."/>
            <person name="Vandamme P."/>
        </authorList>
    </citation>
    <scope>NUCLEOTIDE SEQUENCE [LARGE SCALE GENOMIC DNA]</scope>
    <source>
        <strain evidence="1 2">LMG 1764</strain>
    </source>
</reference>
<protein>
    <recommendedName>
        <fullName evidence="3">Glycosyl transferase family 2</fullName>
    </recommendedName>
</protein>
<comment type="caution">
    <text evidence="1">The sequence shown here is derived from an EMBL/GenBank/DDBJ whole genome shotgun (WGS) entry which is preliminary data.</text>
</comment>
<name>A0A149QSP0_9PROT</name>
<sequence>MTRVRCVMMQKNEATLLEPWILWHAAIFGFSNLTVIDNGSTDPAVLDIQTRYEGKGVHIVRDHASPTDFLHKGDVIAGIIRQWDADDACDFAVPLDCDEFLTVFLDQLSLDPEVIRRQFDYLVQENATFITDRLLLNVPEAPDYYLPQIVRRGLFRAHTIVSLDRGFHNPQSIYPERYVRTPFVHLHLHNRPDYEEIRRFARQKLAASETGETLEHPQDGTHLHFYFETGSEDFAAGYRPVPNIYAPVIAQRLRELGIDPDILLGTSDTIPHPPLNIPSGFVAHRAREDGQQHEYRVFDPVFYAQNNPDVAQDAYYGIWPLVHYLTCGWDEGRQSDPGNVPPLVLQMDKAT</sequence>
<evidence type="ECO:0000313" key="2">
    <source>
        <dbReference type="Proteomes" id="UP000075573"/>
    </source>
</evidence>
<gene>
    <name evidence="1" type="ORF">AD929_11135</name>
</gene>
<dbReference type="AlphaFoldDB" id="A0A149QSP0"/>
<organism evidence="1 2">
    <name type="scientific">Gluconobacter potus</name>
    <dbReference type="NCBI Taxonomy" id="2724927"/>
    <lineage>
        <taxon>Bacteria</taxon>
        <taxon>Pseudomonadati</taxon>
        <taxon>Pseudomonadota</taxon>
        <taxon>Alphaproteobacteria</taxon>
        <taxon>Acetobacterales</taxon>
        <taxon>Acetobacteraceae</taxon>
        <taxon>Gluconobacter</taxon>
    </lineage>
</organism>
<dbReference type="RefSeq" id="WP_062496934.1">
    <property type="nucleotide sequence ID" value="NZ_LHZB01000117.1"/>
</dbReference>
<dbReference type="PATRIC" id="fig|442.7.peg.2099"/>
<dbReference type="Proteomes" id="UP000075573">
    <property type="component" value="Unassembled WGS sequence"/>
</dbReference>
<evidence type="ECO:0000313" key="1">
    <source>
        <dbReference type="EMBL" id="KXV00204.1"/>
    </source>
</evidence>